<gene>
    <name evidence="7" type="ORF">CAOG_000318</name>
</gene>
<organism evidence="7 8">
    <name type="scientific">Capsaspora owczarzaki (strain ATCC 30864)</name>
    <dbReference type="NCBI Taxonomy" id="595528"/>
    <lineage>
        <taxon>Eukaryota</taxon>
        <taxon>Filasterea</taxon>
        <taxon>Capsaspora</taxon>
    </lineage>
</organism>
<comment type="similarity">
    <text evidence="1">Belongs to the iron/ascorbate-dependent oxidoreductase family.</text>
</comment>
<evidence type="ECO:0000313" key="7">
    <source>
        <dbReference type="EMBL" id="KJE88723.1"/>
    </source>
</evidence>
<feature type="domain" description="Non-haem dioxygenase N-terminal" evidence="6">
    <location>
        <begin position="3"/>
        <end position="84"/>
    </location>
</feature>
<dbReference type="InterPro" id="IPR044861">
    <property type="entry name" value="IPNS-like_FE2OG_OXY"/>
</dbReference>
<evidence type="ECO:0000256" key="2">
    <source>
        <dbReference type="ARBA" id="ARBA00022723"/>
    </source>
</evidence>
<dbReference type="OrthoDB" id="10248513at2759"/>
<dbReference type="eggNOG" id="ENOG502QR0G">
    <property type="taxonomic scope" value="Eukaryota"/>
</dbReference>
<dbReference type="Gene3D" id="2.60.120.330">
    <property type="entry name" value="B-lactam Antibiotic, Isopenicillin N Synthase, Chain"/>
    <property type="match status" value="1"/>
</dbReference>
<dbReference type="PANTHER" id="PTHR10209:SF874">
    <property type="entry name" value="2-OXOGLUTARATE (2OG) AND FE(II)-DEPENDENT OXYGENASE SUPERFAMILY PROTEIN"/>
    <property type="match status" value="1"/>
</dbReference>
<dbReference type="InParanoid" id="A0A0D2WIC6"/>
<dbReference type="OMA" id="HQPDPKC"/>
<keyword evidence="2" id="KW-0479">Metal-binding</keyword>
<dbReference type="Pfam" id="PF03171">
    <property type="entry name" value="2OG-FeII_Oxy"/>
    <property type="match status" value="1"/>
</dbReference>
<evidence type="ECO:0000313" key="8">
    <source>
        <dbReference type="Proteomes" id="UP000008743"/>
    </source>
</evidence>
<evidence type="ECO:0000259" key="6">
    <source>
        <dbReference type="Pfam" id="PF14226"/>
    </source>
</evidence>
<dbReference type="RefSeq" id="XP_004365189.1">
    <property type="nucleotide sequence ID" value="XM_004365132.2"/>
</dbReference>
<evidence type="ECO:0000256" key="1">
    <source>
        <dbReference type="ARBA" id="ARBA00008056"/>
    </source>
</evidence>
<feature type="domain" description="Isopenicillin N synthase-like Fe(2+) 2OG dioxygenase" evidence="5">
    <location>
        <begin position="212"/>
        <end position="305"/>
    </location>
</feature>
<dbReference type="AlphaFoldDB" id="A0A0D2WIC6"/>
<keyword evidence="3" id="KW-0560">Oxidoreductase</keyword>
<accession>A0A0D2WIC6</accession>
<dbReference type="STRING" id="595528.A0A0D2WIC6"/>
<dbReference type="Pfam" id="PF14226">
    <property type="entry name" value="DIOX_N"/>
    <property type="match status" value="1"/>
</dbReference>
<evidence type="ECO:0008006" key="9">
    <source>
        <dbReference type="Google" id="ProtNLM"/>
    </source>
</evidence>
<dbReference type="Proteomes" id="UP000008743">
    <property type="component" value="Unassembled WGS sequence"/>
</dbReference>
<proteinExistence type="inferred from homology"/>
<keyword evidence="4" id="KW-0408">Iron</keyword>
<dbReference type="InterPro" id="IPR026992">
    <property type="entry name" value="DIOX_N"/>
</dbReference>
<protein>
    <recommendedName>
        <fullName evidence="9">Isopenicillin N synthase-like Fe(2+) 2OG dioxygenase domain-containing protein</fullName>
    </recommendedName>
</protein>
<dbReference type="PhylomeDB" id="A0A0D2WIC6"/>
<dbReference type="EMBL" id="KE346360">
    <property type="protein sequence ID" value="KJE88723.1"/>
    <property type="molecule type" value="Genomic_DNA"/>
</dbReference>
<dbReference type="GO" id="GO:0046872">
    <property type="term" value="F:metal ion binding"/>
    <property type="evidence" value="ECO:0007669"/>
    <property type="project" value="UniProtKB-KW"/>
</dbReference>
<dbReference type="SUPFAM" id="SSF51197">
    <property type="entry name" value="Clavaminate synthase-like"/>
    <property type="match status" value="1"/>
</dbReference>
<dbReference type="PANTHER" id="PTHR10209">
    <property type="entry name" value="OXIDOREDUCTASE, 2OG-FE II OXYGENASE FAMILY PROTEIN"/>
    <property type="match status" value="1"/>
</dbReference>
<evidence type="ECO:0000259" key="5">
    <source>
        <dbReference type="Pfam" id="PF03171"/>
    </source>
</evidence>
<sequence length="364" mass="40747">MEVPVINLAPFMSDATSAEAAAECAKAAKALEEFGCLVVRDPRVTEADNSTFLDLMEQYFEQSVEDKKADERPQWGYQVGVTPELVEVPRCTVDPKCLDTIAKMPEDERAHVPVGPDPKWRFFWRLGERPSETKFKELNAEPVVPKAFPQWGQVMNKWGSLMMDAVTSLSEMVAVGFDMPSDIFTKLAKNGPHLLAPTGSDLARYHEKNTIFAGFHTDLNFLTIHGKSRFPGLYVWRRDGKRVDVRVPDGCLLVQAGKQLEWLTGGRVIAGYHEVIVTDRTLEAIERAKAAHRSLWRISSTVFMHIASDNILRPLTEYGFQENAELYPHMLTGDQVARELSALQLKKIDNINQANAAAAAGQVY</sequence>
<keyword evidence="8" id="KW-1185">Reference proteome</keyword>
<evidence type="ECO:0000256" key="4">
    <source>
        <dbReference type="ARBA" id="ARBA00023004"/>
    </source>
</evidence>
<reference evidence="8" key="1">
    <citation type="submission" date="2011-02" db="EMBL/GenBank/DDBJ databases">
        <title>The Genome Sequence of Capsaspora owczarzaki ATCC 30864.</title>
        <authorList>
            <person name="Russ C."/>
            <person name="Cuomo C."/>
            <person name="Burger G."/>
            <person name="Gray M.W."/>
            <person name="Holland P.W.H."/>
            <person name="King N."/>
            <person name="Lang F.B.F."/>
            <person name="Roger A.J."/>
            <person name="Ruiz-Trillo I."/>
            <person name="Young S.K."/>
            <person name="Zeng Q."/>
            <person name="Gargeya S."/>
            <person name="Alvarado L."/>
            <person name="Berlin A."/>
            <person name="Chapman S.B."/>
            <person name="Chen Z."/>
            <person name="Freedman E."/>
            <person name="Gellesch M."/>
            <person name="Goldberg J."/>
            <person name="Griggs A."/>
            <person name="Gujja S."/>
            <person name="Heilman E."/>
            <person name="Heiman D."/>
            <person name="Howarth C."/>
            <person name="Mehta T."/>
            <person name="Neiman D."/>
            <person name="Pearson M."/>
            <person name="Roberts A."/>
            <person name="Saif S."/>
            <person name="Shea T."/>
            <person name="Shenoy N."/>
            <person name="Sisk P."/>
            <person name="Stolte C."/>
            <person name="Sykes S."/>
            <person name="White J."/>
            <person name="Yandava C."/>
            <person name="Haas B."/>
            <person name="Nusbaum C."/>
            <person name="Birren B."/>
        </authorList>
    </citation>
    <scope>NUCLEOTIDE SEQUENCE</scope>
    <source>
        <strain evidence="8">ATCC 30864</strain>
    </source>
</reference>
<name>A0A0D2WIC6_CAPO3</name>
<evidence type="ECO:0000256" key="3">
    <source>
        <dbReference type="ARBA" id="ARBA00023002"/>
    </source>
</evidence>
<dbReference type="InterPro" id="IPR027443">
    <property type="entry name" value="IPNS-like_sf"/>
</dbReference>
<dbReference type="GO" id="GO:0016491">
    <property type="term" value="F:oxidoreductase activity"/>
    <property type="evidence" value="ECO:0007669"/>
    <property type="project" value="UniProtKB-KW"/>
</dbReference>